<evidence type="ECO:0000259" key="1">
    <source>
        <dbReference type="Pfam" id="PF03478"/>
    </source>
</evidence>
<gene>
    <name evidence="2" type="ORF">FCM35_KLT03589</name>
</gene>
<dbReference type="PANTHER" id="PTHR33110:SF71">
    <property type="entry name" value="F-BOX_KELCH-REPEAT PROTEIN"/>
    <property type="match status" value="1"/>
</dbReference>
<organism evidence="2 3">
    <name type="scientific">Carex littledalei</name>
    <dbReference type="NCBI Taxonomy" id="544730"/>
    <lineage>
        <taxon>Eukaryota</taxon>
        <taxon>Viridiplantae</taxon>
        <taxon>Streptophyta</taxon>
        <taxon>Embryophyta</taxon>
        <taxon>Tracheophyta</taxon>
        <taxon>Spermatophyta</taxon>
        <taxon>Magnoliopsida</taxon>
        <taxon>Liliopsida</taxon>
        <taxon>Poales</taxon>
        <taxon>Cyperaceae</taxon>
        <taxon>Cyperoideae</taxon>
        <taxon>Cariceae</taxon>
        <taxon>Carex</taxon>
        <taxon>Carex subgen. Euthyceras</taxon>
    </lineage>
</organism>
<name>A0A833RB87_9POAL</name>
<dbReference type="OrthoDB" id="642536at2759"/>
<evidence type="ECO:0000313" key="3">
    <source>
        <dbReference type="Proteomes" id="UP000623129"/>
    </source>
</evidence>
<dbReference type="Proteomes" id="UP000623129">
    <property type="component" value="Unassembled WGS sequence"/>
</dbReference>
<proteinExistence type="predicted"/>
<keyword evidence="3" id="KW-1185">Reference proteome</keyword>
<dbReference type="InterPro" id="IPR036047">
    <property type="entry name" value="F-box-like_dom_sf"/>
</dbReference>
<dbReference type="Pfam" id="PF03478">
    <property type="entry name" value="Beta-prop_KIB1-4"/>
    <property type="match status" value="1"/>
</dbReference>
<dbReference type="PANTHER" id="PTHR33110">
    <property type="entry name" value="F-BOX/KELCH-REPEAT PROTEIN-RELATED"/>
    <property type="match status" value="1"/>
</dbReference>
<feature type="domain" description="KIB1-4 beta-propeller" evidence="1">
    <location>
        <begin position="144"/>
        <end position="353"/>
    </location>
</feature>
<comment type="caution">
    <text evidence="2">The sequence shown here is derived from an EMBL/GenBank/DDBJ whole genome shotgun (WGS) entry which is preliminary data.</text>
</comment>
<protein>
    <recommendedName>
        <fullName evidence="1">KIB1-4 beta-propeller domain-containing protein</fullName>
    </recommendedName>
</protein>
<evidence type="ECO:0000313" key="2">
    <source>
        <dbReference type="EMBL" id="KAF3332183.1"/>
    </source>
</evidence>
<accession>A0A833RB87</accession>
<sequence length="404" mass="46588">MELPKHLYVSLDQLSLDQSVSTTQLISGPDNSHLANGEETETRDWASLPADLLVSVASRLTSLADFFAFRRVCTSWRSNVIPSAHTLSSQSPLIVVHAQNRIVTEDMSRDDEERVQPSFDVVFLDVMHRRFYKSEFSSSWRFFNLLNFSHGYLAVAHGDGHIVLRHFFTNDTIWLPKTRKPFSDKNIIFSENPSSPQCMFLRYSFYNNTIEFFQQGESAWKSWTLGNHVMVTDMVFFERKAYGLLSKKFIFHNYQLAVFEFTPTFRFKLLGVPTKFDPSPFLFSYGDELLLSYLHTVFSWDFRGNRWIPKSSLDGRAMFFSTNQLTACIIPNPVSWLKPNYGYYYDMDNFALSEFPGVDDGSGGSDHDVYLDYDGPETNGEMYYCSTSFIGRPVWIFPSACFSN</sequence>
<dbReference type="Gene3D" id="1.20.1280.50">
    <property type="match status" value="1"/>
</dbReference>
<dbReference type="SUPFAM" id="SSF81383">
    <property type="entry name" value="F-box domain"/>
    <property type="match status" value="1"/>
</dbReference>
<reference evidence="2" key="1">
    <citation type="submission" date="2020-01" db="EMBL/GenBank/DDBJ databases">
        <title>Genome sequence of Kobresia littledalei, the first chromosome-level genome in the family Cyperaceae.</title>
        <authorList>
            <person name="Qu G."/>
        </authorList>
    </citation>
    <scope>NUCLEOTIDE SEQUENCE</scope>
    <source>
        <strain evidence="2">C.B.Clarke</strain>
        <tissue evidence="2">Leaf</tissue>
    </source>
</reference>
<dbReference type="AlphaFoldDB" id="A0A833RB87"/>
<dbReference type="InterPro" id="IPR005174">
    <property type="entry name" value="KIB1-4_b-propeller"/>
</dbReference>
<dbReference type="EMBL" id="SWLB01000012">
    <property type="protein sequence ID" value="KAF3332183.1"/>
    <property type="molecule type" value="Genomic_DNA"/>
</dbReference>